<dbReference type="GO" id="GO:0006886">
    <property type="term" value="P:intracellular protein transport"/>
    <property type="evidence" value="ECO:0007669"/>
    <property type="project" value="InterPro"/>
</dbReference>
<dbReference type="AlphaFoldDB" id="A0A059DC06"/>
<feature type="region of interest" description="Disordered" evidence="9">
    <location>
        <begin position="178"/>
        <end position="269"/>
    </location>
</feature>
<dbReference type="FunCoup" id="A0A059DC06">
    <property type="interactions" value="3151"/>
</dbReference>
<proteinExistence type="inferred from homology"/>
<dbReference type="KEGG" id="egr:104420032"/>
<gene>
    <name evidence="10" type="ORF">EUGRSUZ_A00509</name>
</gene>
<keyword evidence="6 7" id="KW-0968">Cytoplasmic vesicle</keyword>
<comment type="similarity">
    <text evidence="3 7">Belongs to the clathrin light chain family.</text>
</comment>
<sequence length="269" mass="29244">MASFVGDSPPPAAGSARPLDGDGYAGFDYEADSLPPAFGAPPYGSAEEAAEGGGFSPEQNGEGSRGGFGETDSPILPPPADMQPEEGFALREWRRKNAIRLEEKEKREKELLAQIIEEAEQYKIEFYQKRSISVENSKSSNREREKLFLANQQKFHTEAEKDYWKSIADLVPREVPTIEKRGKKEKEKKPSIVVMQGPKPGKPTDLSRMRQILIKLKHNTPPHMKPKPPEATESKKDAKPVAPAAGATTAAQAPPKAAAAAAPKVSSSA</sequence>
<dbReference type="GO" id="GO:0030132">
    <property type="term" value="C:clathrin coat of coated pit"/>
    <property type="evidence" value="ECO:0007669"/>
    <property type="project" value="InterPro"/>
</dbReference>
<comment type="function">
    <text evidence="1 7">Clathrin is the major protein of the polyhedral coat of coated pits and vesicles.</text>
</comment>
<dbReference type="InterPro" id="IPR000996">
    <property type="entry name" value="Clathrin_L-chain"/>
</dbReference>
<dbReference type="PANTHER" id="PTHR10639">
    <property type="entry name" value="CLATHRIN LIGHT CHAIN"/>
    <property type="match status" value="1"/>
</dbReference>
<evidence type="ECO:0000256" key="1">
    <source>
        <dbReference type="ARBA" id="ARBA00003913"/>
    </source>
</evidence>
<feature type="compositionally biased region" description="Basic and acidic residues" evidence="9">
    <location>
        <begin position="178"/>
        <end position="190"/>
    </location>
</feature>
<dbReference type="EMBL" id="KK198753">
    <property type="protein sequence ID" value="KCW88112.1"/>
    <property type="molecule type" value="Genomic_DNA"/>
</dbReference>
<dbReference type="eggNOG" id="ENOG502QVX7">
    <property type="taxonomic scope" value="Eukaryota"/>
</dbReference>
<dbReference type="STRING" id="71139.A0A059DC06"/>
<reference evidence="10" key="1">
    <citation type="submission" date="2013-07" db="EMBL/GenBank/DDBJ databases">
        <title>The genome of Eucalyptus grandis.</title>
        <authorList>
            <person name="Schmutz J."/>
            <person name="Hayes R."/>
            <person name="Myburg A."/>
            <person name="Tuskan G."/>
            <person name="Grattapaglia D."/>
            <person name="Rokhsar D.S."/>
        </authorList>
    </citation>
    <scope>NUCLEOTIDE SEQUENCE</scope>
    <source>
        <tissue evidence="10">Leaf extractions</tissue>
    </source>
</reference>
<dbReference type="GO" id="GO:0005886">
    <property type="term" value="C:plasma membrane"/>
    <property type="evidence" value="ECO:0000318"/>
    <property type="project" value="GO_Central"/>
</dbReference>
<evidence type="ECO:0000256" key="7">
    <source>
        <dbReference type="RuleBase" id="RU363137"/>
    </source>
</evidence>
<dbReference type="GO" id="GO:0030130">
    <property type="term" value="C:clathrin coat of trans-Golgi network vesicle"/>
    <property type="evidence" value="ECO:0007669"/>
    <property type="project" value="InterPro"/>
</dbReference>
<feature type="compositionally biased region" description="Basic and acidic residues" evidence="9">
    <location>
        <begin position="227"/>
        <end position="239"/>
    </location>
</feature>
<feature type="compositionally biased region" description="Basic residues" evidence="9">
    <location>
        <begin position="215"/>
        <end position="226"/>
    </location>
</feature>
<feature type="coiled-coil region" evidence="8">
    <location>
        <begin position="98"/>
        <end position="125"/>
    </location>
</feature>
<evidence type="ECO:0000256" key="9">
    <source>
        <dbReference type="SAM" id="MobiDB-lite"/>
    </source>
</evidence>
<keyword evidence="8" id="KW-0175">Coiled coil</keyword>
<dbReference type="GO" id="GO:0005198">
    <property type="term" value="F:structural molecule activity"/>
    <property type="evidence" value="ECO:0007669"/>
    <property type="project" value="InterPro"/>
</dbReference>
<evidence type="ECO:0000256" key="2">
    <source>
        <dbReference type="ARBA" id="ARBA00004180"/>
    </source>
</evidence>
<dbReference type="GO" id="GO:0072583">
    <property type="term" value="P:clathrin-dependent endocytosis"/>
    <property type="evidence" value="ECO:0000318"/>
    <property type="project" value="GO_Central"/>
</dbReference>
<feature type="compositionally biased region" description="Low complexity" evidence="9">
    <location>
        <begin position="240"/>
        <end position="269"/>
    </location>
</feature>
<dbReference type="InParanoid" id="A0A059DC06"/>
<evidence type="ECO:0000256" key="3">
    <source>
        <dbReference type="ARBA" id="ARBA00005263"/>
    </source>
</evidence>
<evidence type="ECO:0000256" key="8">
    <source>
        <dbReference type="SAM" id="Coils"/>
    </source>
</evidence>
<comment type="subcellular location">
    <subcellularLocation>
        <location evidence="2 7">Cytoplasmic vesicle membrane</location>
        <topology evidence="2 7">Peripheral membrane protein</topology>
        <orientation evidence="2 7">Cytoplasmic side</orientation>
    </subcellularLocation>
    <subcellularLocation>
        <location evidence="7">Membrane</location>
        <location evidence="7">Coated pit</location>
        <topology evidence="7">Peripheral membrane protein</topology>
        <orientation evidence="7">Cytoplasmic side</orientation>
    </subcellularLocation>
    <text evidence="7">Cytoplasmic face of coated pits and vesicles.</text>
</comment>
<dbReference type="GO" id="GO:0030125">
    <property type="term" value="C:clathrin vesicle coat"/>
    <property type="evidence" value="ECO:0000318"/>
    <property type="project" value="GO_Central"/>
</dbReference>
<feature type="region of interest" description="Disordered" evidence="9">
    <location>
        <begin position="1"/>
        <end position="83"/>
    </location>
</feature>
<dbReference type="Gramene" id="KCW88112">
    <property type="protein sequence ID" value="KCW88112"/>
    <property type="gene ID" value="EUGRSUZ_A00509"/>
</dbReference>
<evidence type="ECO:0000256" key="6">
    <source>
        <dbReference type="ARBA" id="ARBA00023329"/>
    </source>
</evidence>
<evidence type="ECO:0000256" key="5">
    <source>
        <dbReference type="ARBA" id="ARBA00023176"/>
    </source>
</evidence>
<dbReference type="PANTHER" id="PTHR10639:SF24">
    <property type="entry name" value="CLATHRIN LIGHT CHAIN 3"/>
    <property type="match status" value="1"/>
</dbReference>
<name>A0A059DC06_EUCGR</name>
<keyword evidence="5 7" id="KW-0168">Coated pit</keyword>
<accession>A0A059DC06</accession>
<keyword evidence="4 7" id="KW-0472">Membrane</keyword>
<evidence type="ECO:0000313" key="10">
    <source>
        <dbReference type="EMBL" id="KCW88112.1"/>
    </source>
</evidence>
<protein>
    <recommendedName>
        <fullName evidence="7">Clathrin light chain</fullName>
    </recommendedName>
</protein>
<dbReference type="GO" id="GO:0032050">
    <property type="term" value="F:clathrin heavy chain binding"/>
    <property type="evidence" value="ECO:0000318"/>
    <property type="project" value="GO_Central"/>
</dbReference>
<dbReference type="Pfam" id="PF01086">
    <property type="entry name" value="Clathrin_lg_ch"/>
    <property type="match status" value="1"/>
</dbReference>
<dbReference type="OrthoDB" id="782264at2759"/>
<evidence type="ECO:0000256" key="4">
    <source>
        <dbReference type="ARBA" id="ARBA00023136"/>
    </source>
</evidence>
<dbReference type="OMA" id="FHEKRKV"/>
<organism evidence="10">
    <name type="scientific">Eucalyptus grandis</name>
    <name type="common">Flooded gum</name>
    <dbReference type="NCBI Taxonomy" id="71139"/>
    <lineage>
        <taxon>Eukaryota</taxon>
        <taxon>Viridiplantae</taxon>
        <taxon>Streptophyta</taxon>
        <taxon>Embryophyta</taxon>
        <taxon>Tracheophyta</taxon>
        <taxon>Spermatophyta</taxon>
        <taxon>Magnoliopsida</taxon>
        <taxon>eudicotyledons</taxon>
        <taxon>Gunneridae</taxon>
        <taxon>Pentapetalae</taxon>
        <taxon>rosids</taxon>
        <taxon>malvids</taxon>
        <taxon>Myrtales</taxon>
        <taxon>Myrtaceae</taxon>
        <taxon>Myrtoideae</taxon>
        <taxon>Eucalypteae</taxon>
        <taxon>Eucalyptus</taxon>
    </lineage>
</organism>